<evidence type="ECO:0000256" key="1">
    <source>
        <dbReference type="SAM" id="MobiDB-lite"/>
    </source>
</evidence>
<sequence length="348" mass="37471">MSRIRPMKRAAVAGVLALPLFASGCGLLPGQSAKQIDPPQVLYDEGQASEQAQAAESGAKTQMTLYLKDRSGFVAPVSVTTSLTDQEKAGQKALEMLVDGGQYARELPSGFMALLPKGTQVTQLDIVNDQKLAIVDFSGPFADYNAQDERRMLEAVTWTLTGFPGIERVQIWYEGEKLDEMPVDGYPLDEPLTRAIGVNLELAPGANYADSMPVTVYFSALSDEDEQYYVPITRLIKRDADPGLAALRQLAAGPGEKELNGVMTSDAEVSALKVEGDVATVEMKLADFEENQAAPAEMLQAVVLSVTENTGASKVRIRINGSSKVTGTDNRSYAEPVTRPDHVNALKA</sequence>
<organism evidence="4 5">
    <name type="scientific">Paenibacillus darwinianus</name>
    <dbReference type="NCBI Taxonomy" id="1380763"/>
    <lineage>
        <taxon>Bacteria</taxon>
        <taxon>Bacillati</taxon>
        <taxon>Bacillota</taxon>
        <taxon>Bacilli</taxon>
        <taxon>Bacillales</taxon>
        <taxon>Paenibacillaceae</taxon>
        <taxon>Paenibacillus</taxon>
    </lineage>
</organism>
<feature type="chain" id="PRO_5040854627" evidence="2">
    <location>
        <begin position="25"/>
        <end position="348"/>
    </location>
</feature>
<evidence type="ECO:0000313" key="5">
    <source>
        <dbReference type="Proteomes" id="UP000053750"/>
    </source>
</evidence>
<keyword evidence="5" id="KW-1185">Reference proteome</keyword>
<dbReference type="Proteomes" id="UP000053750">
    <property type="component" value="Unassembled WGS sequence"/>
</dbReference>
<evidence type="ECO:0000313" key="4">
    <source>
        <dbReference type="EMBL" id="EXX89405.1"/>
    </source>
</evidence>
<dbReference type="RefSeq" id="WP_036585711.1">
    <property type="nucleotide sequence ID" value="NZ_KK082116.1"/>
</dbReference>
<name>A0A9W5S1U6_9BACL</name>
<feature type="compositionally biased region" description="Basic and acidic residues" evidence="1">
    <location>
        <begin position="338"/>
        <end position="348"/>
    </location>
</feature>
<gene>
    <name evidence="4" type="ORF">BG53_15845</name>
</gene>
<dbReference type="PROSITE" id="PS51257">
    <property type="entry name" value="PROKAR_LIPOPROTEIN"/>
    <property type="match status" value="1"/>
</dbReference>
<protein>
    <submittedName>
        <fullName evidence="4">Stage II sporulation protein</fullName>
    </submittedName>
</protein>
<dbReference type="Pfam" id="PF10646">
    <property type="entry name" value="Germane"/>
    <property type="match status" value="2"/>
</dbReference>
<feature type="region of interest" description="Disordered" evidence="1">
    <location>
        <begin position="323"/>
        <end position="348"/>
    </location>
</feature>
<feature type="domain" description="GerMN" evidence="3">
    <location>
        <begin position="243"/>
        <end position="328"/>
    </location>
</feature>
<comment type="caution">
    <text evidence="4">The sequence shown here is derived from an EMBL/GenBank/DDBJ whole genome shotgun (WGS) entry which is preliminary data.</text>
</comment>
<feature type="domain" description="GerMN" evidence="3">
    <location>
        <begin position="90"/>
        <end position="182"/>
    </location>
</feature>
<reference evidence="4 5" key="1">
    <citation type="submission" date="2014-02" db="EMBL/GenBank/DDBJ databases">
        <title>Genome sequence of Paenibacillus darwinianus reveals adaptive mechanisms for survival in Antarctic soils.</title>
        <authorList>
            <person name="Dsouza M."/>
            <person name="Taylor M.W."/>
            <person name="Turner S.J."/>
            <person name="Aislabie J."/>
        </authorList>
    </citation>
    <scope>NUCLEOTIDE SEQUENCE [LARGE SCALE GENOMIC DNA]</scope>
    <source>
        <strain evidence="4 5">CE1</strain>
    </source>
</reference>
<dbReference type="SMART" id="SM00909">
    <property type="entry name" value="Germane"/>
    <property type="match status" value="2"/>
</dbReference>
<proteinExistence type="predicted"/>
<dbReference type="AlphaFoldDB" id="A0A9W5S1U6"/>
<dbReference type="InterPro" id="IPR019606">
    <property type="entry name" value="GerMN"/>
</dbReference>
<feature type="signal peptide" evidence="2">
    <location>
        <begin position="1"/>
        <end position="24"/>
    </location>
</feature>
<accession>A0A9W5S1U6</accession>
<keyword evidence="2" id="KW-0732">Signal</keyword>
<evidence type="ECO:0000256" key="2">
    <source>
        <dbReference type="SAM" id="SignalP"/>
    </source>
</evidence>
<dbReference type="EMBL" id="JFHU01000097">
    <property type="protein sequence ID" value="EXX89405.1"/>
    <property type="molecule type" value="Genomic_DNA"/>
</dbReference>
<evidence type="ECO:0000259" key="3">
    <source>
        <dbReference type="SMART" id="SM00909"/>
    </source>
</evidence>
<dbReference type="OrthoDB" id="1715058at2"/>